<dbReference type="GO" id="GO:0016567">
    <property type="term" value="P:protein ubiquitination"/>
    <property type="evidence" value="ECO:0007669"/>
    <property type="project" value="InterPro"/>
</dbReference>
<keyword evidence="3" id="KW-0808">Transferase</keyword>
<evidence type="ECO:0000256" key="9">
    <source>
        <dbReference type="SAM" id="MobiDB-lite"/>
    </source>
</evidence>
<dbReference type="GO" id="GO:0061630">
    <property type="term" value="F:ubiquitin protein ligase activity"/>
    <property type="evidence" value="ECO:0007669"/>
    <property type="project" value="UniProtKB-EC"/>
</dbReference>
<dbReference type="PROSITE" id="PS51873">
    <property type="entry name" value="TRIAD"/>
    <property type="match status" value="1"/>
</dbReference>
<dbReference type="EC" id="2.3.2.31" evidence="2"/>
<accession>A0A6A5QJ43</accession>
<evidence type="ECO:0000259" key="10">
    <source>
        <dbReference type="PROSITE" id="PS51873"/>
    </source>
</evidence>
<keyword evidence="5" id="KW-0677">Repeat</keyword>
<evidence type="ECO:0000256" key="3">
    <source>
        <dbReference type="ARBA" id="ARBA00022679"/>
    </source>
</evidence>
<reference evidence="11" key="1">
    <citation type="journal article" date="2020" name="Stud. Mycol.">
        <title>101 Dothideomycetes genomes: a test case for predicting lifestyles and emergence of pathogens.</title>
        <authorList>
            <person name="Haridas S."/>
            <person name="Albert R."/>
            <person name="Binder M."/>
            <person name="Bloem J."/>
            <person name="Labutti K."/>
            <person name="Salamov A."/>
            <person name="Andreopoulos B."/>
            <person name="Baker S."/>
            <person name="Barry K."/>
            <person name="Bills G."/>
            <person name="Bluhm B."/>
            <person name="Cannon C."/>
            <person name="Castanera R."/>
            <person name="Culley D."/>
            <person name="Daum C."/>
            <person name="Ezra D."/>
            <person name="Gonzalez J."/>
            <person name="Henrissat B."/>
            <person name="Kuo A."/>
            <person name="Liang C."/>
            <person name="Lipzen A."/>
            <person name="Lutzoni F."/>
            <person name="Magnuson J."/>
            <person name="Mondo S."/>
            <person name="Nolan M."/>
            <person name="Ohm R."/>
            <person name="Pangilinan J."/>
            <person name="Park H.-J."/>
            <person name="Ramirez L."/>
            <person name="Alfaro M."/>
            <person name="Sun H."/>
            <person name="Tritt A."/>
            <person name="Yoshinaga Y."/>
            <person name="Zwiers L.-H."/>
            <person name="Turgeon B."/>
            <person name="Goodwin S."/>
            <person name="Spatafora J."/>
            <person name="Crous P."/>
            <person name="Grigoriev I."/>
        </authorList>
    </citation>
    <scope>NUCLEOTIDE SEQUENCE</scope>
    <source>
        <strain evidence="11">HMLAC05119</strain>
    </source>
</reference>
<dbReference type="AlphaFoldDB" id="A0A6A5QJ43"/>
<dbReference type="InterPro" id="IPR002867">
    <property type="entry name" value="IBR_dom"/>
</dbReference>
<sequence length="300" mass="33414">MGSHVQRTELESKGPKPRAPPPTHSTCRICIEEKTTDQFPTWTPPEHGDRSSNWDVPMDCMPHLSRNPDHQEIDPVCKTCIGNAMSARLDQLGARKVGVGCIEPGCQIVWSWDFIMRYLPAGEATEKYNLEMFEVWKRDAEIKPVTCTAPECDAVGLPDHTAPGYPQVSCHACLHRSCSLCLVSWHKDVTCTEYAAKKVDVKMSDLEKETLELIQRDNGKRCPNCYLVIVKEGGCDSMYCRGCRKYFNWTTAASAVPGARKAQPYKHGNPRWTLPPNVPPVICEMDAMQMAGTSSAVEAA</sequence>
<dbReference type="GO" id="GO:0008270">
    <property type="term" value="F:zinc ion binding"/>
    <property type="evidence" value="ECO:0007669"/>
    <property type="project" value="UniProtKB-KW"/>
</dbReference>
<evidence type="ECO:0000256" key="7">
    <source>
        <dbReference type="ARBA" id="ARBA00022786"/>
    </source>
</evidence>
<evidence type="ECO:0000256" key="1">
    <source>
        <dbReference type="ARBA" id="ARBA00001798"/>
    </source>
</evidence>
<evidence type="ECO:0000256" key="4">
    <source>
        <dbReference type="ARBA" id="ARBA00022723"/>
    </source>
</evidence>
<protein>
    <recommendedName>
        <fullName evidence="2">RBR-type E3 ubiquitin transferase</fullName>
        <ecNumber evidence="2">2.3.2.31</ecNumber>
    </recommendedName>
</protein>
<feature type="domain" description="RING-type" evidence="10">
    <location>
        <begin position="23"/>
        <end position="271"/>
    </location>
</feature>
<dbReference type="Pfam" id="PF01485">
    <property type="entry name" value="IBR"/>
    <property type="match status" value="1"/>
</dbReference>
<keyword evidence="4" id="KW-0479">Metal-binding</keyword>
<dbReference type="Gene3D" id="1.20.120.1750">
    <property type="match status" value="1"/>
</dbReference>
<dbReference type="CDD" id="cd20336">
    <property type="entry name" value="Rcat_RBR"/>
    <property type="match status" value="1"/>
</dbReference>
<keyword evidence="6" id="KW-0863">Zinc-finger</keyword>
<dbReference type="EMBL" id="ML979137">
    <property type="protein sequence ID" value="KAF1914514.1"/>
    <property type="molecule type" value="Genomic_DNA"/>
</dbReference>
<comment type="catalytic activity">
    <reaction evidence="1">
        <text>[E2 ubiquitin-conjugating enzyme]-S-ubiquitinyl-L-cysteine + [acceptor protein]-L-lysine = [E2 ubiquitin-conjugating enzyme]-L-cysteine + [acceptor protein]-N(6)-ubiquitinyl-L-lysine.</text>
        <dbReference type="EC" id="2.3.2.31"/>
    </reaction>
</comment>
<keyword evidence="12" id="KW-1185">Reference proteome</keyword>
<evidence type="ECO:0000256" key="2">
    <source>
        <dbReference type="ARBA" id="ARBA00012251"/>
    </source>
</evidence>
<evidence type="ECO:0000256" key="5">
    <source>
        <dbReference type="ARBA" id="ARBA00022737"/>
    </source>
</evidence>
<dbReference type="Proteomes" id="UP000800096">
    <property type="component" value="Unassembled WGS sequence"/>
</dbReference>
<dbReference type="CDD" id="cd20335">
    <property type="entry name" value="BRcat_RBR"/>
    <property type="match status" value="1"/>
</dbReference>
<evidence type="ECO:0000313" key="11">
    <source>
        <dbReference type="EMBL" id="KAF1914514.1"/>
    </source>
</evidence>
<organism evidence="11 12">
    <name type="scientific">Ampelomyces quisqualis</name>
    <name type="common">Powdery mildew agent</name>
    <dbReference type="NCBI Taxonomy" id="50730"/>
    <lineage>
        <taxon>Eukaryota</taxon>
        <taxon>Fungi</taxon>
        <taxon>Dikarya</taxon>
        <taxon>Ascomycota</taxon>
        <taxon>Pezizomycotina</taxon>
        <taxon>Dothideomycetes</taxon>
        <taxon>Pleosporomycetidae</taxon>
        <taxon>Pleosporales</taxon>
        <taxon>Pleosporineae</taxon>
        <taxon>Phaeosphaeriaceae</taxon>
        <taxon>Ampelomyces</taxon>
    </lineage>
</organism>
<feature type="compositionally biased region" description="Basic and acidic residues" evidence="9">
    <location>
        <begin position="1"/>
        <end position="14"/>
    </location>
</feature>
<evidence type="ECO:0000256" key="8">
    <source>
        <dbReference type="ARBA" id="ARBA00022833"/>
    </source>
</evidence>
<keyword evidence="7" id="KW-0833">Ubl conjugation pathway</keyword>
<feature type="region of interest" description="Disordered" evidence="9">
    <location>
        <begin position="1"/>
        <end position="25"/>
    </location>
</feature>
<name>A0A6A5QJ43_AMPQU</name>
<evidence type="ECO:0000313" key="12">
    <source>
        <dbReference type="Proteomes" id="UP000800096"/>
    </source>
</evidence>
<gene>
    <name evidence="11" type="ORF">BDU57DRAFT_588804</name>
</gene>
<dbReference type="SUPFAM" id="SSF57850">
    <property type="entry name" value="RING/U-box"/>
    <property type="match status" value="2"/>
</dbReference>
<dbReference type="OrthoDB" id="1431934at2759"/>
<keyword evidence="8" id="KW-0862">Zinc</keyword>
<dbReference type="PANTHER" id="PTHR11685">
    <property type="entry name" value="RBR FAMILY RING FINGER AND IBR DOMAIN-CONTAINING"/>
    <property type="match status" value="1"/>
</dbReference>
<proteinExistence type="predicted"/>
<dbReference type="InterPro" id="IPR031127">
    <property type="entry name" value="E3_UB_ligase_RBR"/>
</dbReference>
<dbReference type="InterPro" id="IPR044066">
    <property type="entry name" value="TRIAD_supradom"/>
</dbReference>
<evidence type="ECO:0000256" key="6">
    <source>
        <dbReference type="ARBA" id="ARBA00022771"/>
    </source>
</evidence>